<evidence type="ECO:0000313" key="2">
    <source>
        <dbReference type="Proteomes" id="UP000790347"/>
    </source>
</evidence>
<organism evidence="1 2">
    <name type="scientific">Dermatophagoides farinae</name>
    <name type="common">American house dust mite</name>
    <dbReference type="NCBI Taxonomy" id="6954"/>
    <lineage>
        <taxon>Eukaryota</taxon>
        <taxon>Metazoa</taxon>
        <taxon>Ecdysozoa</taxon>
        <taxon>Arthropoda</taxon>
        <taxon>Chelicerata</taxon>
        <taxon>Arachnida</taxon>
        <taxon>Acari</taxon>
        <taxon>Acariformes</taxon>
        <taxon>Sarcoptiformes</taxon>
        <taxon>Astigmata</taxon>
        <taxon>Psoroptidia</taxon>
        <taxon>Analgoidea</taxon>
        <taxon>Pyroglyphidae</taxon>
        <taxon>Dermatophagoidinae</taxon>
        <taxon>Dermatophagoides</taxon>
    </lineage>
</organism>
<sequence length="90" mass="10331">MLDILDLPTMIILIFPPLKKVKFDSKLWYQNYGRQYVIGMWKSSFAWHTEDIPDINGDTPELITARPRSIALIGESADFVSLLLFPSSDE</sequence>
<dbReference type="EMBL" id="ASGP02000007">
    <property type="protein sequence ID" value="KAH9496942.1"/>
    <property type="molecule type" value="Genomic_DNA"/>
</dbReference>
<gene>
    <name evidence="1" type="ORF">DERF_012963</name>
</gene>
<dbReference type="AlphaFoldDB" id="A0A922HKV1"/>
<keyword evidence="2" id="KW-1185">Reference proteome</keyword>
<dbReference type="Proteomes" id="UP000790347">
    <property type="component" value="Unassembled WGS sequence"/>
</dbReference>
<protein>
    <submittedName>
        <fullName evidence="1">Uncharacterized protein</fullName>
    </submittedName>
</protein>
<reference evidence="1" key="1">
    <citation type="submission" date="2013-05" db="EMBL/GenBank/DDBJ databases">
        <authorList>
            <person name="Yim A.K.Y."/>
            <person name="Chan T.F."/>
            <person name="Ji K.M."/>
            <person name="Liu X.Y."/>
            <person name="Zhou J.W."/>
            <person name="Li R.Q."/>
            <person name="Yang K.Y."/>
            <person name="Li J."/>
            <person name="Li M."/>
            <person name="Law P.T.W."/>
            <person name="Wu Y.L."/>
            <person name="Cai Z.L."/>
            <person name="Qin H."/>
            <person name="Bao Y."/>
            <person name="Leung R.K.K."/>
            <person name="Ng P.K.S."/>
            <person name="Zou J."/>
            <person name="Zhong X.J."/>
            <person name="Ran P.X."/>
            <person name="Zhong N.S."/>
            <person name="Liu Z.G."/>
            <person name="Tsui S.K.W."/>
        </authorList>
    </citation>
    <scope>NUCLEOTIDE SEQUENCE</scope>
    <source>
        <strain evidence="1">Derf</strain>
        <tissue evidence="1">Whole organism</tissue>
    </source>
</reference>
<comment type="caution">
    <text evidence="1">The sequence shown here is derived from an EMBL/GenBank/DDBJ whole genome shotgun (WGS) entry which is preliminary data.</text>
</comment>
<reference evidence="1" key="2">
    <citation type="journal article" date="2022" name="Res Sq">
        <title>Comparative Genomics Reveals Insights into the Divergent Evolution of Astigmatic Mites and Household Pest Adaptations.</title>
        <authorList>
            <person name="Xiong Q."/>
            <person name="Wan A.T.-Y."/>
            <person name="Liu X.-Y."/>
            <person name="Fung C.S.-H."/>
            <person name="Xiao X."/>
            <person name="Malainual N."/>
            <person name="Hou J."/>
            <person name="Wang L."/>
            <person name="Wang M."/>
            <person name="Yang K."/>
            <person name="Cui Y."/>
            <person name="Leung E."/>
            <person name="Nong W."/>
            <person name="Shin S.-K."/>
            <person name="Au S."/>
            <person name="Jeong K.Y."/>
            <person name="Chew F.T."/>
            <person name="Hui J."/>
            <person name="Leung T.F."/>
            <person name="Tungtrongchitr A."/>
            <person name="Zhong N."/>
            <person name="Liu Z."/>
            <person name="Tsui S."/>
        </authorList>
    </citation>
    <scope>NUCLEOTIDE SEQUENCE</scope>
    <source>
        <strain evidence="1">Derf</strain>
        <tissue evidence="1">Whole organism</tissue>
    </source>
</reference>
<accession>A0A922HKV1</accession>
<evidence type="ECO:0000313" key="1">
    <source>
        <dbReference type="EMBL" id="KAH9496942.1"/>
    </source>
</evidence>
<proteinExistence type="predicted"/>
<name>A0A922HKV1_DERFA</name>